<dbReference type="STRING" id="984487.A0A1E4SF52"/>
<dbReference type="AlphaFoldDB" id="A0A1E4SF52"/>
<accession>A0A1E4SF52</accession>
<dbReference type="GeneID" id="30985272"/>
<sequence length="154" mass="18013">MASEEIPVAQKRGRTKYATLGEAQKEFLLDLVDNDPNIRLDDMMESLQKQFDKMQVSKSTLHRFAKEECALTFKFVRPERTSDKTEQRFEFVKQIQENEVNFMENCVIFDEAVFHINIKLFGAWAPKENKSVVKTPTTRSVKFLEQSLQLVLFN</sequence>
<dbReference type="Proteomes" id="UP000094285">
    <property type="component" value="Unassembled WGS sequence"/>
</dbReference>
<name>A0A1E4SF52_9ASCO</name>
<dbReference type="EMBL" id="KV453914">
    <property type="protein sequence ID" value="ODV78106.1"/>
    <property type="molecule type" value="Genomic_DNA"/>
</dbReference>
<proteinExistence type="predicted"/>
<protein>
    <submittedName>
        <fullName evidence="1">Uncharacterized protein</fullName>
    </submittedName>
</protein>
<organism evidence="1 2">
    <name type="scientific">Suhomyces tanzawaensis NRRL Y-17324</name>
    <dbReference type="NCBI Taxonomy" id="984487"/>
    <lineage>
        <taxon>Eukaryota</taxon>
        <taxon>Fungi</taxon>
        <taxon>Dikarya</taxon>
        <taxon>Ascomycota</taxon>
        <taxon>Saccharomycotina</taxon>
        <taxon>Pichiomycetes</taxon>
        <taxon>Debaryomycetaceae</taxon>
        <taxon>Suhomyces</taxon>
    </lineage>
</organism>
<evidence type="ECO:0000313" key="1">
    <source>
        <dbReference type="EMBL" id="ODV78106.1"/>
    </source>
</evidence>
<reference evidence="2" key="1">
    <citation type="submission" date="2016-05" db="EMBL/GenBank/DDBJ databases">
        <title>Comparative genomics of biotechnologically important yeasts.</title>
        <authorList>
            <consortium name="DOE Joint Genome Institute"/>
            <person name="Riley R."/>
            <person name="Haridas S."/>
            <person name="Wolfe K.H."/>
            <person name="Lopes M.R."/>
            <person name="Hittinger C.T."/>
            <person name="Goker M."/>
            <person name="Salamov A."/>
            <person name="Wisecaver J."/>
            <person name="Long T.M."/>
            <person name="Aerts A.L."/>
            <person name="Barry K."/>
            <person name="Choi C."/>
            <person name="Clum A."/>
            <person name="Coughlan A.Y."/>
            <person name="Deshpande S."/>
            <person name="Douglass A.P."/>
            <person name="Hanson S.J."/>
            <person name="Klenk H.-P."/>
            <person name="Labutti K."/>
            <person name="Lapidus A."/>
            <person name="Lindquist E."/>
            <person name="Lipzen A."/>
            <person name="Meier-Kolthoff J.P."/>
            <person name="Ohm R.A."/>
            <person name="Otillar R.P."/>
            <person name="Pangilinan J."/>
            <person name="Peng Y."/>
            <person name="Rokas A."/>
            <person name="Rosa C.A."/>
            <person name="Scheuner C."/>
            <person name="Sibirny A.A."/>
            <person name="Slot J.C."/>
            <person name="Stielow J.B."/>
            <person name="Sun H."/>
            <person name="Kurtzman C.P."/>
            <person name="Blackwell M."/>
            <person name="Grigoriev I.V."/>
            <person name="Jeffries T.W."/>
        </authorList>
    </citation>
    <scope>NUCLEOTIDE SEQUENCE [LARGE SCALE GENOMIC DNA]</scope>
    <source>
        <strain evidence="2">NRRL Y-17324</strain>
    </source>
</reference>
<gene>
    <name evidence="1" type="ORF">CANTADRAFT_7565</name>
</gene>
<dbReference type="RefSeq" id="XP_020063228.1">
    <property type="nucleotide sequence ID" value="XM_020211136.1"/>
</dbReference>
<evidence type="ECO:0000313" key="2">
    <source>
        <dbReference type="Proteomes" id="UP000094285"/>
    </source>
</evidence>
<dbReference type="OrthoDB" id="4011711at2759"/>
<keyword evidence="2" id="KW-1185">Reference proteome</keyword>